<dbReference type="Pfam" id="PF07690">
    <property type="entry name" value="MFS_1"/>
    <property type="match status" value="1"/>
</dbReference>
<feature type="transmembrane region" description="Helical" evidence="6">
    <location>
        <begin position="147"/>
        <end position="168"/>
    </location>
</feature>
<name>H5UP19_9MICO</name>
<dbReference type="PANTHER" id="PTHR43528:SF1">
    <property type="entry name" value="ALPHA-KETOGLUTARATE PERMEASE"/>
    <property type="match status" value="1"/>
</dbReference>
<comment type="caution">
    <text evidence="7">The sequence shown here is derived from an EMBL/GenBank/DDBJ whole genome shotgun (WGS) entry which is preliminary data.</text>
</comment>
<comment type="subcellular location">
    <subcellularLocation>
        <location evidence="1">Cell membrane</location>
        <topology evidence="1">Multi-pass membrane protein</topology>
    </subcellularLocation>
</comment>
<dbReference type="RefSeq" id="WP_009481375.1">
    <property type="nucleotide sequence ID" value="NZ_BAFE01000013.1"/>
</dbReference>
<dbReference type="STRING" id="1089455.MOPEL_013_00185"/>
<evidence type="ECO:0000313" key="7">
    <source>
        <dbReference type="EMBL" id="GAB47477.1"/>
    </source>
</evidence>
<keyword evidence="6" id="KW-0472">Membrane</keyword>
<dbReference type="OrthoDB" id="8953821at2"/>
<sequence>MSRPAVRRPVRRAPSAVGGPVPAPTGRPGGHGIAAGGELSNTSASLSEVTPPGPRGRYVSFMYIGIGIAFIVATGLGHRLAEILGPEQMAESGWRIPFVLGGILALVGLFMRKGLQGSELFEEHAAKMREKAENPLLTTLREYPMSVLHVLGTAMLSTIVHYTFIGAINSQAAKTYGAKSDDVFMASTLSMVLFIELQCRSVRRRPDRPHADVPHHRHDAEDAGQGPRLVAHRSGRAQHDHGTGTARPRHGHGTTTARARHDHGTGTARPRHLRVSCPSGVRAAARCRGDDRVGARRPGRYPAVVPPIPRRNRDRLAHVDPVPANPSGGPGRRRAARAQAARPRRVRAACRARRLQLAAARAAGAAQGRGHRP</sequence>
<accession>H5UP19</accession>
<keyword evidence="6" id="KW-1133">Transmembrane helix</keyword>
<evidence type="ECO:0000256" key="5">
    <source>
        <dbReference type="SAM" id="MobiDB-lite"/>
    </source>
</evidence>
<evidence type="ECO:0000256" key="6">
    <source>
        <dbReference type="SAM" id="Phobius"/>
    </source>
</evidence>
<keyword evidence="8" id="KW-1185">Reference proteome</keyword>
<dbReference type="EMBL" id="BAFE01000013">
    <property type="protein sequence ID" value="GAB47477.1"/>
    <property type="molecule type" value="Genomic_DNA"/>
</dbReference>
<feature type="compositionally biased region" description="Polar residues" evidence="5">
    <location>
        <begin position="39"/>
        <end position="48"/>
    </location>
</feature>
<dbReference type="GO" id="GO:0005886">
    <property type="term" value="C:plasma membrane"/>
    <property type="evidence" value="ECO:0007669"/>
    <property type="project" value="UniProtKB-SubCell"/>
</dbReference>
<feature type="transmembrane region" description="Helical" evidence="6">
    <location>
        <begin position="183"/>
        <end position="199"/>
    </location>
</feature>
<reference evidence="7 8" key="1">
    <citation type="submission" date="2012-02" db="EMBL/GenBank/DDBJ databases">
        <title>Whole genome shotgun sequence of Mobilicoccus pelagius NBRC 104925.</title>
        <authorList>
            <person name="Yoshida Y."/>
            <person name="Hosoyama A."/>
            <person name="Tsuchikane K."/>
            <person name="Katsumata H."/>
            <person name="Yamazaki S."/>
            <person name="Fujita N."/>
        </authorList>
    </citation>
    <scope>NUCLEOTIDE SEQUENCE [LARGE SCALE GENOMIC DNA]</scope>
    <source>
        <strain evidence="7 8">NBRC 104925</strain>
    </source>
</reference>
<evidence type="ECO:0000256" key="3">
    <source>
        <dbReference type="ARBA" id="ARBA00022475"/>
    </source>
</evidence>
<feature type="region of interest" description="Disordered" evidence="5">
    <location>
        <begin position="206"/>
        <end position="273"/>
    </location>
</feature>
<keyword evidence="3" id="KW-1003">Cell membrane</keyword>
<dbReference type="PANTHER" id="PTHR43528">
    <property type="entry name" value="ALPHA-KETOGLUTARATE PERMEASE"/>
    <property type="match status" value="1"/>
</dbReference>
<dbReference type="InterPro" id="IPR011701">
    <property type="entry name" value="MFS"/>
</dbReference>
<keyword evidence="6" id="KW-0812">Transmembrane</keyword>
<evidence type="ECO:0000256" key="1">
    <source>
        <dbReference type="ARBA" id="ARBA00004651"/>
    </source>
</evidence>
<feature type="compositionally biased region" description="Basic and acidic residues" evidence="5">
    <location>
        <begin position="208"/>
        <end position="221"/>
    </location>
</feature>
<feature type="compositionally biased region" description="Low complexity" evidence="5">
    <location>
        <begin position="12"/>
        <end position="26"/>
    </location>
</feature>
<evidence type="ECO:0000313" key="8">
    <source>
        <dbReference type="Proteomes" id="UP000004367"/>
    </source>
</evidence>
<dbReference type="eggNOG" id="COG0477">
    <property type="taxonomic scope" value="Bacteria"/>
</dbReference>
<feature type="compositionally biased region" description="Basic residues" evidence="5">
    <location>
        <begin position="331"/>
        <end position="345"/>
    </location>
</feature>
<dbReference type="SUPFAM" id="SSF103473">
    <property type="entry name" value="MFS general substrate transporter"/>
    <property type="match status" value="1"/>
</dbReference>
<protein>
    <submittedName>
        <fullName evidence="7">Putative major facilitator superfamily transporter</fullName>
    </submittedName>
</protein>
<dbReference type="InterPro" id="IPR051084">
    <property type="entry name" value="H+-coupled_symporters"/>
</dbReference>
<feature type="region of interest" description="Disordered" evidence="5">
    <location>
        <begin position="288"/>
        <end position="345"/>
    </location>
</feature>
<dbReference type="AlphaFoldDB" id="H5UP19"/>
<keyword evidence="2" id="KW-0813">Transport</keyword>
<dbReference type="Gene3D" id="1.20.1250.20">
    <property type="entry name" value="MFS general substrate transporter like domains"/>
    <property type="match status" value="1"/>
</dbReference>
<feature type="compositionally biased region" description="Basic residues" evidence="5">
    <location>
        <begin position="1"/>
        <end position="11"/>
    </location>
</feature>
<evidence type="ECO:0000256" key="4">
    <source>
        <dbReference type="ARBA" id="ARBA00022847"/>
    </source>
</evidence>
<feature type="region of interest" description="Disordered" evidence="5">
    <location>
        <begin position="1"/>
        <end position="51"/>
    </location>
</feature>
<evidence type="ECO:0000256" key="2">
    <source>
        <dbReference type="ARBA" id="ARBA00022448"/>
    </source>
</evidence>
<dbReference type="Proteomes" id="UP000004367">
    <property type="component" value="Unassembled WGS sequence"/>
</dbReference>
<proteinExistence type="predicted"/>
<dbReference type="GO" id="GO:0015293">
    <property type="term" value="F:symporter activity"/>
    <property type="evidence" value="ECO:0007669"/>
    <property type="project" value="UniProtKB-KW"/>
</dbReference>
<feature type="transmembrane region" description="Helical" evidence="6">
    <location>
        <begin position="61"/>
        <end position="81"/>
    </location>
</feature>
<feature type="transmembrane region" description="Helical" evidence="6">
    <location>
        <begin position="93"/>
        <end position="111"/>
    </location>
</feature>
<keyword evidence="4" id="KW-0769">Symport</keyword>
<organism evidence="7 8">
    <name type="scientific">Mobilicoccus pelagius NBRC 104925</name>
    <dbReference type="NCBI Taxonomy" id="1089455"/>
    <lineage>
        <taxon>Bacteria</taxon>
        <taxon>Bacillati</taxon>
        <taxon>Actinomycetota</taxon>
        <taxon>Actinomycetes</taxon>
        <taxon>Micrococcales</taxon>
        <taxon>Dermatophilaceae</taxon>
        <taxon>Mobilicoccus</taxon>
    </lineage>
</organism>
<dbReference type="InterPro" id="IPR036259">
    <property type="entry name" value="MFS_trans_sf"/>
</dbReference>
<gene>
    <name evidence="7" type="ORF">MOPEL_013_00185</name>
</gene>